<dbReference type="InterPro" id="IPR045843">
    <property type="entry name" value="IND-like"/>
</dbReference>
<dbReference type="PANTHER" id="PTHR16223:SF380">
    <property type="entry name" value="HELIX-LOOP-HELIX DNA-BINDING DOMAIN CONTAINING PROTEIN, EXPRESSED"/>
    <property type="match status" value="1"/>
</dbReference>
<keyword evidence="5" id="KW-0539">Nucleus</keyword>
<feature type="domain" description="BHLH" evidence="7">
    <location>
        <begin position="326"/>
        <end position="375"/>
    </location>
</feature>
<keyword evidence="9" id="KW-1185">Reference proteome</keyword>
<comment type="subcellular location">
    <subcellularLocation>
        <location evidence="1">Nucleus</location>
    </subcellularLocation>
</comment>
<evidence type="ECO:0000256" key="6">
    <source>
        <dbReference type="SAM" id="MobiDB-lite"/>
    </source>
</evidence>
<dbReference type="GO" id="GO:0005634">
    <property type="term" value="C:nucleus"/>
    <property type="evidence" value="ECO:0007669"/>
    <property type="project" value="UniProtKB-SubCell"/>
</dbReference>
<dbReference type="AlphaFoldDB" id="A0A9E7ELK1"/>
<feature type="compositionally biased region" description="Basic and acidic residues" evidence="6">
    <location>
        <begin position="305"/>
        <end position="325"/>
    </location>
</feature>
<dbReference type="InterPro" id="IPR011598">
    <property type="entry name" value="bHLH_dom"/>
</dbReference>
<evidence type="ECO:0000256" key="4">
    <source>
        <dbReference type="ARBA" id="ARBA00023163"/>
    </source>
</evidence>
<dbReference type="InterPro" id="IPR045239">
    <property type="entry name" value="bHLH95_bHLH"/>
</dbReference>
<dbReference type="InterPro" id="IPR036638">
    <property type="entry name" value="HLH_DNA-bd_sf"/>
</dbReference>
<dbReference type="GO" id="GO:0000978">
    <property type="term" value="F:RNA polymerase II cis-regulatory region sequence-specific DNA binding"/>
    <property type="evidence" value="ECO:0007669"/>
    <property type="project" value="TreeGrafter"/>
</dbReference>
<gene>
    <name evidence="8" type="ORF">MUK42_02769</name>
</gene>
<keyword evidence="4" id="KW-0804">Transcription</keyword>
<evidence type="ECO:0000259" key="7">
    <source>
        <dbReference type="PROSITE" id="PS50888"/>
    </source>
</evidence>
<protein>
    <submittedName>
        <fullName evidence="8">HLH</fullName>
    </submittedName>
</protein>
<evidence type="ECO:0000313" key="8">
    <source>
        <dbReference type="EMBL" id="URD79268.1"/>
    </source>
</evidence>
<feature type="region of interest" description="Disordered" evidence="6">
    <location>
        <begin position="297"/>
        <end position="333"/>
    </location>
</feature>
<evidence type="ECO:0000313" key="9">
    <source>
        <dbReference type="Proteomes" id="UP001055439"/>
    </source>
</evidence>
<organism evidence="8 9">
    <name type="scientific">Musa troglodytarum</name>
    <name type="common">fe'i banana</name>
    <dbReference type="NCBI Taxonomy" id="320322"/>
    <lineage>
        <taxon>Eukaryota</taxon>
        <taxon>Viridiplantae</taxon>
        <taxon>Streptophyta</taxon>
        <taxon>Embryophyta</taxon>
        <taxon>Tracheophyta</taxon>
        <taxon>Spermatophyta</taxon>
        <taxon>Magnoliopsida</taxon>
        <taxon>Liliopsida</taxon>
        <taxon>Zingiberales</taxon>
        <taxon>Musaceae</taxon>
        <taxon>Musa</taxon>
    </lineage>
</organism>
<comment type="similarity">
    <text evidence="2">Belongs to the bHLH protein family.</text>
</comment>
<evidence type="ECO:0000256" key="2">
    <source>
        <dbReference type="ARBA" id="ARBA00005510"/>
    </source>
</evidence>
<dbReference type="PANTHER" id="PTHR16223">
    <property type="entry name" value="TRANSCRIPTION FACTOR BHLH83-RELATED"/>
    <property type="match status" value="1"/>
</dbReference>
<dbReference type="EMBL" id="CP097503">
    <property type="protein sequence ID" value="URD79268.1"/>
    <property type="molecule type" value="Genomic_DNA"/>
</dbReference>
<dbReference type="SUPFAM" id="SSF47459">
    <property type="entry name" value="HLH, helix-loop-helix DNA-binding domain"/>
    <property type="match status" value="1"/>
</dbReference>
<evidence type="ECO:0000256" key="5">
    <source>
        <dbReference type="ARBA" id="ARBA00023242"/>
    </source>
</evidence>
<dbReference type="GO" id="GO:0000981">
    <property type="term" value="F:DNA-binding transcription factor activity, RNA polymerase II-specific"/>
    <property type="evidence" value="ECO:0007669"/>
    <property type="project" value="TreeGrafter"/>
</dbReference>
<reference evidence="8" key="1">
    <citation type="submission" date="2022-05" db="EMBL/GenBank/DDBJ databases">
        <title>The Musa troglodytarum L. genome provides insights into the mechanism of non-climacteric behaviour and enrichment of carotenoids.</title>
        <authorList>
            <person name="Wang J."/>
        </authorList>
    </citation>
    <scope>NUCLEOTIDE SEQUENCE</scope>
    <source>
        <tissue evidence="8">Leaf</tissue>
    </source>
</reference>
<dbReference type="Proteomes" id="UP001055439">
    <property type="component" value="Chromosome 10"/>
</dbReference>
<dbReference type="GO" id="GO:0046983">
    <property type="term" value="F:protein dimerization activity"/>
    <property type="evidence" value="ECO:0007669"/>
    <property type="project" value="InterPro"/>
</dbReference>
<keyword evidence="3" id="KW-0805">Transcription regulation</keyword>
<dbReference type="CDD" id="cd11393">
    <property type="entry name" value="bHLH_AtbHLH_like"/>
    <property type="match status" value="1"/>
</dbReference>
<accession>A0A9E7ELK1</accession>
<proteinExistence type="inferred from homology"/>
<dbReference type="PROSITE" id="PS50888">
    <property type="entry name" value="BHLH"/>
    <property type="match status" value="1"/>
</dbReference>
<evidence type="ECO:0000256" key="1">
    <source>
        <dbReference type="ARBA" id="ARBA00004123"/>
    </source>
</evidence>
<evidence type="ECO:0000256" key="3">
    <source>
        <dbReference type="ARBA" id="ARBA00023015"/>
    </source>
</evidence>
<name>A0A9E7ELK1_9LILI</name>
<dbReference type="OrthoDB" id="663846at2759"/>
<sequence>MAQEGPEVSVARSSTAAHSWWEVNANPFSWSTVTRCLPPPDRRPDLASTYDEADMSISNATSFTNASSRSALSIDSSSADLSGEPVENHHMWSQVLLNVENAGEPAHSGQDDGGSFVEVLSSRRELLEPACDDSKSSYANWESQPSSFNWLEKHLNRYNGSFMEPEGATSNLSDLVSNWSIAPPNPHAGPCDAYICPPMANYVASDVVKHEIPISPSYPSHGMVGESSTSYAPSSAQETGAAAPFFPRSHSPGSTGYQMTFCGGMAEVPLSCHSNLRASKPHAKGSDLCDANKEGCVGSSMRGTTEGKNKRSEDTSETVLKKSKYDSSMVSSDKPQVPKVKVAEKISALQQLVSPFGKTDQASVLMETIKCIRSLQDQVQLLSDPYLKSSASKVGIAEIVPCSFLTEAKVISTSSFQDHNSWGELERKAKAEAEYDLRSRGLCLVPVSSIPQVHRDNIRPDYWMPTYRSCLYR</sequence>